<dbReference type="PANTHER" id="PTHR37813:SF1">
    <property type="entry name" value="FELS-2 PROPHAGE PROTEIN"/>
    <property type="match status" value="1"/>
</dbReference>
<accession>A0A8S5N163</accession>
<feature type="coiled-coil region" evidence="3">
    <location>
        <begin position="173"/>
        <end position="200"/>
    </location>
</feature>
<protein>
    <submittedName>
        <fullName evidence="6">Minor tail protein</fullName>
    </submittedName>
</protein>
<dbReference type="PANTHER" id="PTHR37813">
    <property type="entry name" value="FELS-2 PROPHAGE PROTEIN"/>
    <property type="match status" value="1"/>
</dbReference>
<evidence type="ECO:0000259" key="5">
    <source>
        <dbReference type="Pfam" id="PF10145"/>
    </source>
</evidence>
<keyword evidence="2" id="KW-1188">Viral release from host cell</keyword>
<feature type="domain" description="Phage tail tape measure protein" evidence="5">
    <location>
        <begin position="318"/>
        <end position="497"/>
    </location>
</feature>
<evidence type="ECO:0000256" key="3">
    <source>
        <dbReference type="SAM" id="Coils"/>
    </source>
</evidence>
<keyword evidence="4" id="KW-0812">Transmembrane</keyword>
<keyword evidence="4" id="KW-0472">Membrane</keyword>
<evidence type="ECO:0000256" key="1">
    <source>
        <dbReference type="ARBA" id="ARBA00022465"/>
    </source>
</evidence>
<reference evidence="6" key="1">
    <citation type="journal article" date="2021" name="Proc. Natl. Acad. Sci. U.S.A.">
        <title>A Catalog of Tens of Thousands of Viruses from Human Metagenomes Reveals Hidden Associations with Chronic Diseases.</title>
        <authorList>
            <person name="Tisza M.J."/>
            <person name="Buck C.B."/>
        </authorList>
    </citation>
    <scope>NUCLEOTIDE SEQUENCE</scope>
    <source>
        <strain evidence="6">Ctpbb7</strain>
    </source>
</reference>
<dbReference type="Pfam" id="PF10145">
    <property type="entry name" value="PhageMin_Tail"/>
    <property type="match status" value="1"/>
</dbReference>
<evidence type="ECO:0000256" key="4">
    <source>
        <dbReference type="SAM" id="Phobius"/>
    </source>
</evidence>
<feature type="coiled-coil region" evidence="3">
    <location>
        <begin position="19"/>
        <end position="88"/>
    </location>
</feature>
<evidence type="ECO:0000256" key="2">
    <source>
        <dbReference type="ARBA" id="ARBA00022612"/>
    </source>
</evidence>
<dbReference type="InterPro" id="IPR010090">
    <property type="entry name" value="Phage_tape_meas"/>
</dbReference>
<dbReference type="SUPFAM" id="SSF58113">
    <property type="entry name" value="Apolipoprotein A-I"/>
    <property type="match status" value="1"/>
</dbReference>
<keyword evidence="1" id="KW-1245">Viral tail assembly</keyword>
<feature type="transmembrane region" description="Helical" evidence="4">
    <location>
        <begin position="615"/>
        <end position="636"/>
    </location>
</feature>
<feature type="transmembrane region" description="Helical" evidence="4">
    <location>
        <begin position="656"/>
        <end position="683"/>
    </location>
</feature>
<dbReference type="GO" id="GO:0098003">
    <property type="term" value="P:viral tail assembly"/>
    <property type="evidence" value="ECO:0007669"/>
    <property type="project" value="UniProtKB-KW"/>
</dbReference>
<proteinExistence type="predicted"/>
<sequence>MRDVAKKKSEASVKFIADTKEYTANLDSARNTTKNLKAELKLVEAQFKNTGDEGEYYTQKQSILERQLEANQQEQEALTKKLEAAKAIYGENSVEVDKWARSILSSQAQAERLKGQLAHLIPEVDENAQAMAELDSAMAESDSTTSQLIAKMKLAEVQYKATGDEEEYLSQKQKLLEQEIEASKRKQETLTQKLDLAKKAYGENSDEARKLATQLTNTQTDTMKLQTEAKNLSNALEENVQDLEAAGESAKEAGEGYTVAKGAMANLVSDGIKGLGSALSEIGTDSDAASARFAAATGTAADSMDEYNQVMQEIYKDNFGESLTDIAEKMTKVKEVTKEVDPTQLKKLTENAITLEDTFGMDMTETLRGVNSLMSHFGLSADEAFDLMASGAQQGLNYTDELGDNVSEYAGKFAEAGYTADEYFQLLKNGSEGGAYNLDKVNDAINEVTTRLGDGTIADTMTQIDEKTGEVKDGTGVWSEKTEELFAKWQNGGATQKDVVSSIVADIQNAKSEQEKMNLAALAFGTMAEDGGTQFIQSISSVGDSFSDTKGKMDEVANTRYDDVGSSLEGLGRTLKQDIIQPIVTDAIPKVTEIIENVSNNVPLIVAKLQEMQPIITAIAVVIGVLTTAMAIQSAVTGVKAAMEAAETTTLWGLVAAQTAALAPYLLIAAAIAAVIAIIVLCVKHWDEIKQKVIEVAQILKEKMAAAWESVKESVSNGIAKVKGFFVNMLNWIKSNWQGLLLLLVNPFAGAFKLLYDNCSGFREFIDNFMDKIHSTISNIGSKIKETASNIFSKVKEAITHPIETAKETISNLAEKIKGIFEKLKIKLPDIKLPHFKISGGEAPWGIAGKGTKPTVDVEWYRAGAVLKRATQFGTSPSGTPMVGGEAGYEAIAPIDVLQGYVAEAVEAAGGTGQIDYDLLGEATAKACARMNITINLNNREIGRLERRPV</sequence>
<organism evidence="6">
    <name type="scientific">Siphoviridae sp. ctpbb7</name>
    <dbReference type="NCBI Taxonomy" id="2826465"/>
    <lineage>
        <taxon>Viruses</taxon>
        <taxon>Duplodnaviria</taxon>
        <taxon>Heunggongvirae</taxon>
        <taxon>Uroviricota</taxon>
        <taxon>Caudoviricetes</taxon>
    </lineage>
</organism>
<keyword evidence="3" id="KW-0175">Coiled coil</keyword>
<dbReference type="EMBL" id="BK015035">
    <property type="protein sequence ID" value="DAD88095.1"/>
    <property type="molecule type" value="Genomic_DNA"/>
</dbReference>
<feature type="coiled-coil region" evidence="3">
    <location>
        <begin position="226"/>
        <end position="253"/>
    </location>
</feature>
<keyword evidence="4" id="KW-1133">Transmembrane helix</keyword>
<evidence type="ECO:0000313" key="6">
    <source>
        <dbReference type="EMBL" id="DAD88095.1"/>
    </source>
</evidence>
<dbReference type="Gene3D" id="1.20.120.20">
    <property type="entry name" value="Apolipoprotein"/>
    <property type="match status" value="1"/>
</dbReference>
<name>A0A8S5N163_9CAUD</name>